<dbReference type="Proteomes" id="UP000598971">
    <property type="component" value="Unassembled WGS sequence"/>
</dbReference>
<feature type="domain" description="Metallo-beta-lactamase" evidence="6">
    <location>
        <begin position="56"/>
        <end position="255"/>
    </location>
</feature>
<protein>
    <submittedName>
        <fullName evidence="7">MBL fold metallo-hydrolase</fullName>
    </submittedName>
</protein>
<evidence type="ECO:0000259" key="6">
    <source>
        <dbReference type="SMART" id="SM00849"/>
    </source>
</evidence>
<comment type="similarity">
    <text evidence="2">Belongs to the metallo-beta-lactamase superfamily.</text>
</comment>
<evidence type="ECO:0000256" key="2">
    <source>
        <dbReference type="ARBA" id="ARBA00007749"/>
    </source>
</evidence>
<dbReference type="InterPro" id="IPR051013">
    <property type="entry name" value="MBL_superfamily_lactonases"/>
</dbReference>
<dbReference type="InterPro" id="IPR001279">
    <property type="entry name" value="Metallo-B-lactamas"/>
</dbReference>
<organism evidence="7 8">
    <name type="scientific">Limnovirga soli</name>
    <dbReference type="NCBI Taxonomy" id="2656915"/>
    <lineage>
        <taxon>Bacteria</taxon>
        <taxon>Pseudomonadati</taxon>
        <taxon>Bacteroidota</taxon>
        <taxon>Chitinophagia</taxon>
        <taxon>Chitinophagales</taxon>
        <taxon>Chitinophagaceae</taxon>
        <taxon>Limnovirga</taxon>
    </lineage>
</organism>
<evidence type="ECO:0000256" key="5">
    <source>
        <dbReference type="ARBA" id="ARBA00022833"/>
    </source>
</evidence>
<evidence type="ECO:0000313" key="8">
    <source>
        <dbReference type="Proteomes" id="UP000598971"/>
    </source>
</evidence>
<accession>A0A8J8FBF9</accession>
<keyword evidence="8" id="KW-1185">Reference proteome</keyword>
<dbReference type="Gene3D" id="3.60.15.10">
    <property type="entry name" value="Ribonuclease Z/Hydroxyacylglutathione hydrolase-like"/>
    <property type="match status" value="1"/>
</dbReference>
<evidence type="ECO:0000256" key="1">
    <source>
        <dbReference type="ARBA" id="ARBA00001947"/>
    </source>
</evidence>
<dbReference type="InterPro" id="IPR036866">
    <property type="entry name" value="RibonucZ/Hydroxyglut_hydro"/>
</dbReference>
<dbReference type="AlphaFoldDB" id="A0A8J8FBF9"/>
<dbReference type="PANTHER" id="PTHR42978">
    <property type="entry name" value="QUORUM-QUENCHING LACTONASE YTNP-RELATED-RELATED"/>
    <property type="match status" value="1"/>
</dbReference>
<reference evidence="7" key="1">
    <citation type="submission" date="2019-10" db="EMBL/GenBank/DDBJ databases">
        <title>Draft genome sequence of Panacibacter sp. KCS-6.</title>
        <authorList>
            <person name="Yim K.J."/>
        </authorList>
    </citation>
    <scope>NUCLEOTIDE SEQUENCE</scope>
    <source>
        <strain evidence="7">KCS-6</strain>
    </source>
</reference>
<comment type="cofactor">
    <cofactor evidence="1">
        <name>Zn(2+)</name>
        <dbReference type="ChEBI" id="CHEBI:29105"/>
    </cofactor>
</comment>
<dbReference type="SMART" id="SM00849">
    <property type="entry name" value="Lactamase_B"/>
    <property type="match status" value="1"/>
</dbReference>
<sequence length="277" mass="31276">MKAGIIYLILCFFSISLYSQTNTYEIYALEYAKGDWNPLVSEIAVGSKVNDSLKANFVIWLLKNKNGKCILVDAGYIPEKPEAGYMRPDSVLQKINIKPEDITDIIITHPHWDHIGGIDLFPNAMVWMQEDDYTYFVGKAWQKGGFSDGLDKNDVPKIIRRNMDGKLTLVKGDNIEIIPGISVFIGSKHTYESQYLLVNGTSGKTIIASDNMWFYANLQYLLPIPHYTFDPNAYVAQLKRMKTLVTNTALIIPGHDASVFSIFPKVADRVVKIELTK</sequence>
<dbReference type="Pfam" id="PF00753">
    <property type="entry name" value="Lactamase_B"/>
    <property type="match status" value="1"/>
</dbReference>
<dbReference type="RefSeq" id="WP_171606839.1">
    <property type="nucleotide sequence ID" value="NZ_WHPF01000003.1"/>
</dbReference>
<keyword evidence="4" id="KW-0378">Hydrolase</keyword>
<dbReference type="PANTHER" id="PTHR42978:SF7">
    <property type="entry name" value="METALLO-HYDROLASE RV2300C-RELATED"/>
    <property type="match status" value="1"/>
</dbReference>
<comment type="caution">
    <text evidence="7">The sequence shown here is derived from an EMBL/GenBank/DDBJ whole genome shotgun (WGS) entry which is preliminary data.</text>
</comment>
<evidence type="ECO:0000313" key="7">
    <source>
        <dbReference type="EMBL" id="NNV54926.1"/>
    </source>
</evidence>
<keyword evidence="5" id="KW-0862">Zinc</keyword>
<keyword evidence="3" id="KW-0479">Metal-binding</keyword>
<evidence type="ECO:0000256" key="3">
    <source>
        <dbReference type="ARBA" id="ARBA00022723"/>
    </source>
</evidence>
<dbReference type="EMBL" id="WHPF01000003">
    <property type="protein sequence ID" value="NNV54926.1"/>
    <property type="molecule type" value="Genomic_DNA"/>
</dbReference>
<proteinExistence type="inferred from homology"/>
<dbReference type="SUPFAM" id="SSF56281">
    <property type="entry name" value="Metallo-hydrolase/oxidoreductase"/>
    <property type="match status" value="1"/>
</dbReference>
<gene>
    <name evidence="7" type="ORF">GD597_05595</name>
</gene>
<dbReference type="GO" id="GO:0016787">
    <property type="term" value="F:hydrolase activity"/>
    <property type="evidence" value="ECO:0007669"/>
    <property type="project" value="UniProtKB-KW"/>
</dbReference>
<name>A0A8J8FBF9_9BACT</name>
<evidence type="ECO:0000256" key="4">
    <source>
        <dbReference type="ARBA" id="ARBA00022801"/>
    </source>
</evidence>
<dbReference type="GO" id="GO:0046872">
    <property type="term" value="F:metal ion binding"/>
    <property type="evidence" value="ECO:0007669"/>
    <property type="project" value="UniProtKB-KW"/>
</dbReference>